<organism evidence="2 3">
    <name type="scientific">Rhizobium sophorae</name>
    <dbReference type="NCBI Taxonomy" id="1535242"/>
    <lineage>
        <taxon>Bacteria</taxon>
        <taxon>Pseudomonadati</taxon>
        <taxon>Pseudomonadota</taxon>
        <taxon>Alphaproteobacteria</taxon>
        <taxon>Hyphomicrobiales</taxon>
        <taxon>Rhizobiaceae</taxon>
        <taxon>Rhizobium/Agrobacterium group</taxon>
        <taxon>Rhizobium</taxon>
    </lineage>
</organism>
<protein>
    <submittedName>
        <fullName evidence="2">DUF302 domain-containing protein</fullName>
    </submittedName>
</protein>
<dbReference type="RefSeq" id="WP_164585978.1">
    <property type="nucleotide sequence ID" value="NZ_JABFCN010000062.1"/>
</dbReference>
<sequence>MTPGLTVLKAHTRPADTMAAFERAIVARGMKVFARIDFAADAEAAGLQLGPTLLTIFGNPKIGTELLQRNQRAGIDLPLKALAWSTPDGHWLSYNEPSFVAERHELDAKAVILKMSQALAGAADEAVNTVPPASDESTIGVRR</sequence>
<name>A0A7Y3SCP1_9HYPH</name>
<dbReference type="PANTHER" id="PTHR38342">
    <property type="entry name" value="SLR5037 PROTEIN"/>
    <property type="match status" value="1"/>
</dbReference>
<evidence type="ECO:0000313" key="2">
    <source>
        <dbReference type="EMBL" id="NNU41092.1"/>
    </source>
</evidence>
<dbReference type="InterPro" id="IPR005180">
    <property type="entry name" value="DUF302"/>
</dbReference>
<dbReference type="AlphaFoldDB" id="A0A7Y3SCP1"/>
<feature type="domain" description="DUF302" evidence="1">
    <location>
        <begin position="36"/>
        <end position="97"/>
    </location>
</feature>
<dbReference type="InterPro" id="IPR035923">
    <property type="entry name" value="TT1751-like_sf"/>
</dbReference>
<dbReference type="Gene3D" id="3.30.310.70">
    <property type="entry name" value="TT1751-like domain"/>
    <property type="match status" value="1"/>
</dbReference>
<dbReference type="Proteomes" id="UP000519972">
    <property type="component" value="Unassembled WGS sequence"/>
</dbReference>
<gene>
    <name evidence="2" type="ORF">G9X64_32365</name>
</gene>
<dbReference type="SUPFAM" id="SSF103247">
    <property type="entry name" value="TT1751-like"/>
    <property type="match status" value="1"/>
</dbReference>
<evidence type="ECO:0000259" key="1">
    <source>
        <dbReference type="Pfam" id="PF03625"/>
    </source>
</evidence>
<comment type="caution">
    <text evidence="2">The sequence shown here is derived from an EMBL/GenBank/DDBJ whole genome shotgun (WGS) entry which is preliminary data.</text>
</comment>
<dbReference type="PANTHER" id="PTHR38342:SF2">
    <property type="entry name" value="INNER MEMBRANE OR EXPORTED"/>
    <property type="match status" value="1"/>
</dbReference>
<dbReference type="CDD" id="cd14797">
    <property type="entry name" value="DUF302"/>
    <property type="match status" value="1"/>
</dbReference>
<keyword evidence="3" id="KW-1185">Reference proteome</keyword>
<proteinExistence type="predicted"/>
<reference evidence="2 3" key="1">
    <citation type="submission" date="2020-02" db="EMBL/GenBank/DDBJ databases">
        <authorList>
            <person name="Sun Q."/>
        </authorList>
    </citation>
    <scope>NUCLEOTIDE SEQUENCE [LARGE SCALE GENOMIC DNA]</scope>
    <source>
        <strain evidence="2 3">CCBAU 03386</strain>
    </source>
</reference>
<evidence type="ECO:0000313" key="3">
    <source>
        <dbReference type="Proteomes" id="UP000519972"/>
    </source>
</evidence>
<dbReference type="EMBL" id="JABFCN010000062">
    <property type="protein sequence ID" value="NNU41092.1"/>
    <property type="molecule type" value="Genomic_DNA"/>
</dbReference>
<dbReference type="Pfam" id="PF03625">
    <property type="entry name" value="DUF302"/>
    <property type="match status" value="1"/>
</dbReference>
<accession>A0A7Y3SCP1</accession>